<comment type="caution">
    <text evidence="2">The sequence shown here is derived from an EMBL/GenBank/DDBJ whole genome shotgun (WGS) entry which is preliminary data.</text>
</comment>
<keyword evidence="1" id="KW-0472">Membrane</keyword>
<name>X0TIT2_9ZZZZ</name>
<evidence type="ECO:0000313" key="2">
    <source>
        <dbReference type="EMBL" id="GAF88067.1"/>
    </source>
</evidence>
<feature type="transmembrane region" description="Helical" evidence="1">
    <location>
        <begin position="30"/>
        <end position="46"/>
    </location>
</feature>
<gene>
    <name evidence="2" type="ORF">S01H1_27195</name>
</gene>
<organism evidence="2">
    <name type="scientific">marine sediment metagenome</name>
    <dbReference type="NCBI Taxonomy" id="412755"/>
    <lineage>
        <taxon>unclassified sequences</taxon>
        <taxon>metagenomes</taxon>
        <taxon>ecological metagenomes</taxon>
    </lineage>
</organism>
<protein>
    <submittedName>
        <fullName evidence="2">Uncharacterized protein</fullName>
    </submittedName>
</protein>
<keyword evidence="1" id="KW-0812">Transmembrane</keyword>
<feature type="transmembrane region" description="Helical" evidence="1">
    <location>
        <begin position="7"/>
        <end position="24"/>
    </location>
</feature>
<accession>X0TIT2</accession>
<sequence length="54" mass="5579">MKDWRPQVLVGLVALCAIGIYAMMNGFEQIAGICATGIVGVATLLARDGKSGTP</sequence>
<evidence type="ECO:0000256" key="1">
    <source>
        <dbReference type="SAM" id="Phobius"/>
    </source>
</evidence>
<dbReference type="EMBL" id="BARS01016538">
    <property type="protein sequence ID" value="GAF88067.1"/>
    <property type="molecule type" value="Genomic_DNA"/>
</dbReference>
<keyword evidence="1" id="KW-1133">Transmembrane helix</keyword>
<dbReference type="AlphaFoldDB" id="X0TIT2"/>
<proteinExistence type="predicted"/>
<reference evidence="2" key="1">
    <citation type="journal article" date="2014" name="Front. Microbiol.">
        <title>High frequency of phylogenetically diverse reductive dehalogenase-homologous genes in deep subseafloor sedimentary metagenomes.</title>
        <authorList>
            <person name="Kawai M."/>
            <person name="Futagami T."/>
            <person name="Toyoda A."/>
            <person name="Takaki Y."/>
            <person name="Nishi S."/>
            <person name="Hori S."/>
            <person name="Arai W."/>
            <person name="Tsubouchi T."/>
            <person name="Morono Y."/>
            <person name="Uchiyama I."/>
            <person name="Ito T."/>
            <person name="Fujiyama A."/>
            <person name="Inagaki F."/>
            <person name="Takami H."/>
        </authorList>
    </citation>
    <scope>NUCLEOTIDE SEQUENCE</scope>
    <source>
        <strain evidence="2">Expedition CK06-06</strain>
    </source>
</reference>